<dbReference type="FunCoup" id="G3JJN2">
    <property type="interactions" value="523"/>
</dbReference>
<accession>G3JJN2</accession>
<reference evidence="8 9" key="1">
    <citation type="journal article" date="2011" name="Genome Biol.">
        <title>Genome sequence of the insect pathogenic fungus Cordyceps militaris, a valued traditional Chinese medicine.</title>
        <authorList>
            <person name="Zheng P."/>
            <person name="Xia Y."/>
            <person name="Xiao G."/>
            <person name="Xiong C."/>
            <person name="Hu X."/>
            <person name="Zhang S."/>
            <person name="Zheng H."/>
            <person name="Huang Y."/>
            <person name="Zhou Y."/>
            <person name="Wang S."/>
            <person name="Zhao G.P."/>
            <person name="Liu X."/>
            <person name="St Leger R.J."/>
            <person name="Wang C."/>
        </authorList>
    </citation>
    <scope>NUCLEOTIDE SEQUENCE [LARGE SCALE GENOMIC DNA]</scope>
    <source>
        <strain evidence="8 9">CM01</strain>
    </source>
</reference>
<comment type="pathway">
    <text evidence="1">Nucleotide-sugar biosynthesis; UDP-N-acetyl-alpha-D-glucosamine biosynthesis; UDP-N-acetyl-alpha-D-glucosamine from N-acetyl-alpha-D-glucosamine 1-phosphate: step 1/1.</text>
</comment>
<proteinExistence type="inferred from homology"/>
<comment type="similarity">
    <text evidence="2">Belongs to the UDPGP type 1 family.</text>
</comment>
<evidence type="ECO:0000313" key="9">
    <source>
        <dbReference type="Proteomes" id="UP000001610"/>
    </source>
</evidence>
<evidence type="ECO:0000313" key="8">
    <source>
        <dbReference type="EMBL" id="EGX91272.1"/>
    </source>
</evidence>
<dbReference type="PANTHER" id="PTHR11952">
    <property type="entry name" value="UDP- GLUCOSE PYROPHOSPHORYLASE"/>
    <property type="match status" value="1"/>
</dbReference>
<evidence type="ECO:0000256" key="2">
    <source>
        <dbReference type="ARBA" id="ARBA00010401"/>
    </source>
</evidence>
<dbReference type="RefSeq" id="XP_006670637.1">
    <property type="nucleotide sequence ID" value="XM_006670574.1"/>
</dbReference>
<dbReference type="InParanoid" id="G3JJN2"/>
<dbReference type="InterPro" id="IPR029044">
    <property type="entry name" value="Nucleotide-diphossugar_trans"/>
</dbReference>
<evidence type="ECO:0000256" key="6">
    <source>
        <dbReference type="ARBA" id="ARBA00048493"/>
    </source>
</evidence>
<dbReference type="EMBL" id="JH126402">
    <property type="protein sequence ID" value="EGX91272.1"/>
    <property type="molecule type" value="Genomic_DNA"/>
</dbReference>
<evidence type="ECO:0000256" key="5">
    <source>
        <dbReference type="ARBA" id="ARBA00022695"/>
    </source>
</evidence>
<keyword evidence="5" id="KW-0548">Nucleotidyltransferase</keyword>
<gene>
    <name evidence="8" type="ORF">CCM_05430</name>
</gene>
<dbReference type="OrthoDB" id="532420at2759"/>
<dbReference type="HOGENOM" id="CLU_325406_0_0_1"/>
<dbReference type="InterPro" id="IPR039741">
    <property type="entry name" value="UDP-sugar_pyrophosphorylase"/>
</dbReference>
<protein>
    <recommendedName>
        <fullName evidence="3">UDP-N-acetylglucosamine diphosphorylase</fullName>
        <ecNumber evidence="3">2.7.7.23</ecNumber>
    </recommendedName>
</protein>
<dbReference type="AlphaFoldDB" id="G3JJN2"/>
<dbReference type="GO" id="GO:0006048">
    <property type="term" value="P:UDP-N-acetylglucosamine biosynthetic process"/>
    <property type="evidence" value="ECO:0007669"/>
    <property type="project" value="TreeGrafter"/>
</dbReference>
<dbReference type="GeneID" id="18167448"/>
<evidence type="ECO:0000256" key="7">
    <source>
        <dbReference type="SAM" id="MobiDB-lite"/>
    </source>
</evidence>
<dbReference type="FunFam" id="3.90.550.10:FF:000075">
    <property type="entry name" value="Probable UDP-N-acetylglucosamine pyrophosphorylase"/>
    <property type="match status" value="1"/>
</dbReference>
<evidence type="ECO:0000256" key="4">
    <source>
        <dbReference type="ARBA" id="ARBA00022679"/>
    </source>
</evidence>
<dbReference type="VEuPathDB" id="FungiDB:CCM_05430"/>
<dbReference type="STRING" id="983644.G3JJN2"/>
<evidence type="ECO:0000256" key="3">
    <source>
        <dbReference type="ARBA" id="ARBA00012457"/>
    </source>
</evidence>
<dbReference type="GO" id="GO:0003977">
    <property type="term" value="F:UDP-N-acetylglucosamine diphosphorylase activity"/>
    <property type="evidence" value="ECO:0007669"/>
    <property type="project" value="UniProtKB-EC"/>
</dbReference>
<dbReference type="CDD" id="cd04193">
    <property type="entry name" value="UDPGlcNAc_PPase"/>
    <property type="match status" value="1"/>
</dbReference>
<organism evidence="8 9">
    <name type="scientific">Cordyceps militaris (strain CM01)</name>
    <name type="common">Caterpillar fungus</name>
    <dbReference type="NCBI Taxonomy" id="983644"/>
    <lineage>
        <taxon>Eukaryota</taxon>
        <taxon>Fungi</taxon>
        <taxon>Dikarya</taxon>
        <taxon>Ascomycota</taxon>
        <taxon>Pezizomycotina</taxon>
        <taxon>Sordariomycetes</taxon>
        <taxon>Hypocreomycetidae</taxon>
        <taxon>Hypocreales</taxon>
        <taxon>Cordycipitaceae</taxon>
        <taxon>Cordyceps</taxon>
    </lineage>
</organism>
<name>G3JJN2_CORMM</name>
<sequence length="886" mass="98026">MTEQPSPSSSVQRASASAESTSYPTAEEAQAPTNEQLQRITWRFRQPLETAITVLDDAAYPLGPSRPYHQPSEHTEGHYHLHEISQEAITVPPVSSINVSCEEWDAWHSMVMLEFDPDEVIEYDDEDYPPPSPILVVTASSKKGYVTVHDYMTQLWPWLFKHRYMIIKSVDPDEMPQALEKEWVIDMTIVGSVVLSEEKYWPEQQKNGAARIIRAREGKKKLPWEATARRTDDQKKKETTSFVYFWLRLLLWSHDVSLPLIYPTSPSTRLFHSHPIALYYILNLTSFILSSSVSLCNPCLRANPAPETALCRHRLSATPVSPRVSQRSSLLVPYNIEPPSPIFSPNPRATVGHSLDSKLAPPLRPLTFSLTIPSLYSTHKTAKMQAIKQALHLGTNGANGAARPQPAPAAVAELKNKYTDAQQGHVFQFYDALAADEQAALFEQLSGFDPVRINEYAQRALKPAETDSRPAVLEPLPESATASILDSRPDDLTKWYDAGLDLIAKNQVAVVLMAGGQGTRLGSSAPKGCYDIGLPSHKSLFQIQAERIRKVQQLAAKKTGGAQGVVVPWYVMTSGPTRQPTEEFFEKNNYFGLDRANVQIFEQGVLPCISNDGKILLESKGKVAVAPDGNGGIYQALVLWGVLDDMRKRGIQHIHAYCVDNCLVKVADPVFLGFSAAQHVDIATKVVRKRNATESVGLILCRNGKPDVVEYSEIDKATAEAEDPSHPGVLKFRAANIVNHYYSFAFLESIPEWAHKLPHHVARKKIPATDLETGETVKPDKPNGIKLEQFVFDVFPMLPLDKFACMEVQREDEFSPLKNAKGTGQDDEDTSRADIMGQGERWAKAAGATVIADGGVEVSPLISYAGEGLDKLSGKTIQAPAVVELD</sequence>
<keyword evidence="9" id="KW-1185">Reference proteome</keyword>
<dbReference type="SUPFAM" id="SSF53448">
    <property type="entry name" value="Nucleotide-diphospho-sugar transferases"/>
    <property type="match status" value="1"/>
</dbReference>
<dbReference type="EC" id="2.7.7.23" evidence="3"/>
<dbReference type="eggNOG" id="KOG2388">
    <property type="taxonomic scope" value="Eukaryota"/>
</dbReference>
<dbReference type="Pfam" id="PF01704">
    <property type="entry name" value="UDPGP"/>
    <property type="match status" value="1"/>
</dbReference>
<dbReference type="Gene3D" id="3.90.550.10">
    <property type="entry name" value="Spore Coat Polysaccharide Biosynthesis Protein SpsA, Chain A"/>
    <property type="match status" value="1"/>
</dbReference>
<feature type="compositionally biased region" description="Low complexity" evidence="7">
    <location>
        <begin position="1"/>
        <end position="20"/>
    </location>
</feature>
<comment type="catalytic activity">
    <reaction evidence="6">
        <text>N-acetyl-alpha-D-glucosamine 1-phosphate + UTP + H(+) = UDP-N-acetyl-alpha-D-glucosamine + diphosphate</text>
        <dbReference type="Rhea" id="RHEA:13509"/>
        <dbReference type="ChEBI" id="CHEBI:15378"/>
        <dbReference type="ChEBI" id="CHEBI:33019"/>
        <dbReference type="ChEBI" id="CHEBI:46398"/>
        <dbReference type="ChEBI" id="CHEBI:57705"/>
        <dbReference type="ChEBI" id="CHEBI:57776"/>
        <dbReference type="EC" id="2.7.7.23"/>
    </reaction>
</comment>
<feature type="region of interest" description="Disordered" evidence="7">
    <location>
        <begin position="1"/>
        <end position="34"/>
    </location>
</feature>
<dbReference type="KEGG" id="cmt:CCM_05430"/>
<dbReference type="PANTHER" id="PTHR11952:SF2">
    <property type="entry name" value="LD24639P"/>
    <property type="match status" value="1"/>
</dbReference>
<evidence type="ECO:0000256" key="1">
    <source>
        <dbReference type="ARBA" id="ARBA00005208"/>
    </source>
</evidence>
<dbReference type="InterPro" id="IPR002618">
    <property type="entry name" value="UDPGP_fam"/>
</dbReference>
<dbReference type="Proteomes" id="UP000001610">
    <property type="component" value="Unassembled WGS sequence"/>
</dbReference>
<keyword evidence="4" id="KW-0808">Transferase</keyword>